<sequence>MNKQVLNTIIIIIGAILLIYAMIVDTENIYLKIAGLVILMIGLYTATRNWVGENKNDEDDTE</sequence>
<dbReference type="EMBL" id="JAVDQA010000012">
    <property type="protein sequence ID" value="MDR6302215.1"/>
    <property type="molecule type" value="Genomic_DNA"/>
</dbReference>
<evidence type="ECO:0000256" key="1">
    <source>
        <dbReference type="SAM" id="Phobius"/>
    </source>
</evidence>
<keyword evidence="3" id="KW-1185">Reference proteome</keyword>
<protein>
    <submittedName>
        <fullName evidence="2">Membrane protein</fullName>
    </submittedName>
</protein>
<reference evidence="2 3" key="1">
    <citation type="submission" date="2023-07" db="EMBL/GenBank/DDBJ databases">
        <title>Genomic Encyclopedia of Type Strains, Phase IV (KMG-IV): sequencing the most valuable type-strain genomes for metagenomic binning, comparative biology and taxonomic classification.</title>
        <authorList>
            <person name="Goeker M."/>
        </authorList>
    </citation>
    <scope>NUCLEOTIDE SEQUENCE [LARGE SCALE GENOMIC DNA]</scope>
    <source>
        <strain evidence="2 3">DSM 102814</strain>
    </source>
</reference>
<name>A0ABU1KAD8_9FLAO</name>
<gene>
    <name evidence="2" type="ORF">GGR31_002894</name>
</gene>
<dbReference type="Proteomes" id="UP001257659">
    <property type="component" value="Unassembled WGS sequence"/>
</dbReference>
<accession>A0ABU1KAD8</accession>
<feature type="transmembrane region" description="Helical" evidence="1">
    <location>
        <begin position="29"/>
        <end position="46"/>
    </location>
</feature>
<keyword evidence="1" id="KW-1133">Transmembrane helix</keyword>
<organism evidence="2 3">
    <name type="scientific">Mesonia maritima</name>
    <dbReference type="NCBI Taxonomy" id="1793873"/>
    <lineage>
        <taxon>Bacteria</taxon>
        <taxon>Pseudomonadati</taxon>
        <taxon>Bacteroidota</taxon>
        <taxon>Flavobacteriia</taxon>
        <taxon>Flavobacteriales</taxon>
        <taxon>Flavobacteriaceae</taxon>
        <taxon>Mesonia</taxon>
    </lineage>
</organism>
<proteinExistence type="predicted"/>
<evidence type="ECO:0000313" key="3">
    <source>
        <dbReference type="Proteomes" id="UP001257659"/>
    </source>
</evidence>
<evidence type="ECO:0000313" key="2">
    <source>
        <dbReference type="EMBL" id="MDR6302215.1"/>
    </source>
</evidence>
<comment type="caution">
    <text evidence="2">The sequence shown here is derived from an EMBL/GenBank/DDBJ whole genome shotgun (WGS) entry which is preliminary data.</text>
</comment>
<dbReference type="RefSeq" id="WP_309730622.1">
    <property type="nucleotide sequence ID" value="NZ_JAVDQA010000012.1"/>
</dbReference>
<keyword evidence="1" id="KW-0472">Membrane</keyword>
<feature type="transmembrane region" description="Helical" evidence="1">
    <location>
        <begin position="5"/>
        <end position="23"/>
    </location>
</feature>
<keyword evidence="1" id="KW-0812">Transmembrane</keyword>